<evidence type="ECO:0000256" key="2">
    <source>
        <dbReference type="ARBA" id="ARBA00022980"/>
    </source>
</evidence>
<dbReference type="SUPFAM" id="SSF54575">
    <property type="entry name" value="Ribosomal protein L31e"/>
    <property type="match status" value="1"/>
</dbReference>
<dbReference type="InterPro" id="IPR000054">
    <property type="entry name" value="Ribosomal_eL31"/>
</dbReference>
<dbReference type="Proteomes" id="UP000033116">
    <property type="component" value="Chromosome"/>
</dbReference>
<evidence type="ECO:0000256" key="4">
    <source>
        <dbReference type="ARBA" id="ARBA00035230"/>
    </source>
</evidence>
<accession>A0A0E3R922</accession>
<reference evidence="6 7" key="1">
    <citation type="submission" date="2014-07" db="EMBL/GenBank/DDBJ databases">
        <title>Methanogenic archaea and the global carbon cycle.</title>
        <authorList>
            <person name="Henriksen J.R."/>
            <person name="Luke J."/>
            <person name="Reinhart S."/>
            <person name="Benedict M.N."/>
            <person name="Youngblut N.D."/>
            <person name="Metcalf M.E."/>
            <person name="Whitaker R.J."/>
            <person name="Metcalf W.W."/>
        </authorList>
    </citation>
    <scope>NUCLEOTIDE SEQUENCE [LARGE SCALE GENOMIC DNA]</scope>
    <source>
        <strain evidence="6 7">SarPi</strain>
    </source>
</reference>
<dbReference type="NCBIfam" id="NF002258">
    <property type="entry name" value="PRK01192.1-1"/>
    <property type="match status" value="1"/>
</dbReference>
<dbReference type="GO" id="GO:0002181">
    <property type="term" value="P:cytoplasmic translation"/>
    <property type="evidence" value="ECO:0007669"/>
    <property type="project" value="TreeGrafter"/>
</dbReference>
<evidence type="ECO:0000313" key="7">
    <source>
        <dbReference type="Proteomes" id="UP000033116"/>
    </source>
</evidence>
<name>A0A0E3R922_METMZ</name>
<dbReference type="HOGENOM" id="CLU_112570_3_2_2"/>
<dbReference type="AlphaFoldDB" id="A0A0E3R922"/>
<dbReference type="Pfam" id="PF01198">
    <property type="entry name" value="Ribosomal_L31e"/>
    <property type="match status" value="1"/>
</dbReference>
<dbReference type="CDD" id="cd00463">
    <property type="entry name" value="Ribosomal_L31e"/>
    <property type="match status" value="1"/>
</dbReference>
<dbReference type="PANTHER" id="PTHR10956:SF0">
    <property type="entry name" value="60S RIBOSOMAL PROTEIN L31"/>
    <property type="match status" value="1"/>
</dbReference>
<dbReference type="GO" id="GO:0022625">
    <property type="term" value="C:cytosolic large ribosomal subunit"/>
    <property type="evidence" value="ECO:0007669"/>
    <property type="project" value="TreeGrafter"/>
</dbReference>
<sequence>MVGKMADDMVKEQIYTIPLREVRKVPAWKRAGRAVKEVRGFLVRHMKTEAEQVKLDKTINECLWEKGCEKPPLSIRVRAVKFADGEVQAELAQ</sequence>
<evidence type="ECO:0000256" key="3">
    <source>
        <dbReference type="ARBA" id="ARBA00023274"/>
    </source>
</evidence>
<dbReference type="Gene3D" id="3.10.440.10">
    <property type="match status" value="1"/>
</dbReference>
<keyword evidence="2 5" id="KW-0689">Ribosomal protein</keyword>
<dbReference type="SMR" id="A0A0E3R922"/>
<protein>
    <recommendedName>
        <fullName evidence="4 5">Large ribosomal subunit protein eL31</fullName>
    </recommendedName>
</protein>
<gene>
    <name evidence="5" type="primary">rpl31e</name>
    <name evidence="6" type="ORF">MSMAP_0494</name>
</gene>
<dbReference type="PATRIC" id="fig|1434115.4.peg.602"/>
<comment type="similarity">
    <text evidence="1 5">Belongs to the eukaryotic ribosomal protein eL31 family.</text>
</comment>
<evidence type="ECO:0000256" key="5">
    <source>
        <dbReference type="HAMAP-Rule" id="MF_00410"/>
    </source>
</evidence>
<keyword evidence="3 5" id="KW-0687">Ribonucleoprotein</keyword>
<dbReference type="InterPro" id="IPR023621">
    <property type="entry name" value="Ribosomal_eL31_dom_sf"/>
</dbReference>
<proteinExistence type="inferred from homology"/>
<dbReference type="GO" id="GO:0003735">
    <property type="term" value="F:structural constituent of ribosome"/>
    <property type="evidence" value="ECO:0007669"/>
    <property type="project" value="InterPro"/>
</dbReference>
<organism evidence="6 7">
    <name type="scientific">Methanosarcina mazei SarPi</name>
    <dbReference type="NCBI Taxonomy" id="1434115"/>
    <lineage>
        <taxon>Archaea</taxon>
        <taxon>Methanobacteriati</taxon>
        <taxon>Methanobacteriota</taxon>
        <taxon>Stenosarchaea group</taxon>
        <taxon>Methanomicrobia</taxon>
        <taxon>Methanosarcinales</taxon>
        <taxon>Methanosarcinaceae</taxon>
        <taxon>Methanosarcina</taxon>
    </lineage>
</organism>
<dbReference type="PANTHER" id="PTHR10956">
    <property type="entry name" value="60S RIBOSOMAL PROTEIN L31"/>
    <property type="match status" value="1"/>
</dbReference>
<evidence type="ECO:0000313" key="6">
    <source>
        <dbReference type="EMBL" id="AKB60479.1"/>
    </source>
</evidence>
<dbReference type="HAMAP" id="MF_00410">
    <property type="entry name" value="Ribosomal_eL31"/>
    <property type="match status" value="1"/>
</dbReference>
<evidence type="ECO:0000256" key="1">
    <source>
        <dbReference type="ARBA" id="ARBA00010808"/>
    </source>
</evidence>
<dbReference type="PROSITE" id="PS01144">
    <property type="entry name" value="RIBOSOMAL_L31E"/>
    <property type="match status" value="1"/>
</dbReference>
<dbReference type="SMART" id="SM01380">
    <property type="entry name" value="Ribosomal_L31e"/>
    <property type="match status" value="1"/>
</dbReference>
<dbReference type="InterPro" id="IPR020052">
    <property type="entry name" value="Ribosomal_eL31_CS"/>
</dbReference>
<dbReference type="EMBL" id="CP009511">
    <property type="protein sequence ID" value="AKB60479.1"/>
    <property type="molecule type" value="Genomic_DNA"/>
</dbReference>
<dbReference type="FunFam" id="3.10.440.10:FF:000004">
    <property type="entry name" value="50S ribosomal protein L31e"/>
    <property type="match status" value="1"/>
</dbReference>